<evidence type="ECO:0000259" key="1">
    <source>
        <dbReference type="Pfam" id="PF01593"/>
    </source>
</evidence>
<dbReference type="OrthoDB" id="2161133at2759"/>
<evidence type="ECO:0000313" key="3">
    <source>
        <dbReference type="Proteomes" id="UP000887116"/>
    </source>
</evidence>
<dbReference type="InterPro" id="IPR040174">
    <property type="entry name" value="RNLS"/>
</dbReference>
<dbReference type="AlphaFoldDB" id="A0A8X6FTC8"/>
<dbReference type="EMBL" id="BMAO01003455">
    <property type="protein sequence ID" value="GFQ87957.1"/>
    <property type="molecule type" value="Genomic_DNA"/>
</dbReference>
<proteinExistence type="predicted"/>
<dbReference type="Gene3D" id="3.50.50.60">
    <property type="entry name" value="FAD/NAD(P)-binding domain"/>
    <property type="match status" value="1"/>
</dbReference>
<protein>
    <submittedName>
        <fullName evidence="2">Renalase</fullName>
    </submittedName>
</protein>
<dbReference type="Pfam" id="PF01593">
    <property type="entry name" value="Amino_oxidase"/>
    <property type="match status" value="1"/>
</dbReference>
<feature type="domain" description="Amine oxidase" evidence="1">
    <location>
        <begin position="101"/>
        <end position="284"/>
    </location>
</feature>
<dbReference type="Pfam" id="PF13450">
    <property type="entry name" value="NAD_binding_8"/>
    <property type="match status" value="1"/>
</dbReference>
<gene>
    <name evidence="2" type="primary">RNLS</name>
    <name evidence="2" type="ORF">TNCT_597591</name>
</gene>
<dbReference type="InterPro" id="IPR002937">
    <property type="entry name" value="Amino_oxidase"/>
</dbReference>
<dbReference type="GO" id="GO:0005576">
    <property type="term" value="C:extracellular region"/>
    <property type="evidence" value="ECO:0007669"/>
    <property type="project" value="TreeGrafter"/>
</dbReference>
<evidence type="ECO:0000313" key="2">
    <source>
        <dbReference type="EMBL" id="GFQ87957.1"/>
    </source>
</evidence>
<dbReference type="PANTHER" id="PTHR23357">
    <property type="entry name" value="RENALASE"/>
    <property type="match status" value="1"/>
</dbReference>
<dbReference type="Gene3D" id="3.90.660.10">
    <property type="match status" value="1"/>
</dbReference>
<dbReference type="SUPFAM" id="SSF51905">
    <property type="entry name" value="FAD/NAD(P)-binding domain"/>
    <property type="match status" value="1"/>
</dbReference>
<dbReference type="PANTHER" id="PTHR23357:SF1">
    <property type="entry name" value="RENALASE"/>
    <property type="match status" value="1"/>
</dbReference>
<dbReference type="GO" id="GO:0016651">
    <property type="term" value="F:oxidoreductase activity, acting on NAD(P)H"/>
    <property type="evidence" value="ECO:0007669"/>
    <property type="project" value="InterPro"/>
</dbReference>
<comment type="caution">
    <text evidence="2">The sequence shown here is derived from an EMBL/GenBank/DDBJ whole genome shotgun (WGS) entry which is preliminary data.</text>
</comment>
<dbReference type="Proteomes" id="UP000887116">
    <property type="component" value="Unassembled WGS sequence"/>
</dbReference>
<sequence length="336" mass="37584">MNRLGIIGCGITGAITATLLKQELPHVNIVILEKSRGTGGRMSTARSSFGSSVDLGAQFITKTSNLSKTQEKFYHHLLEDRVLQPMPENVEGLRSISSATGHFICPQGSGSLVKYFLKKLDCDILFGHRVTKISSSDSKWKTICENGATHEFDALILTIPVPQVLQLDGLTSYLESEQLENLKAVEYCSRFAVGFFYKNESSFFKDVLWCAKFLSDDIIRYCALDVNKRKATGLPSVVFHTSKEFGKAYIDQDASVVQDIIVQRIKQIFPEMPVPEEIRCHKWRFSQVEKKYCEQGCTVLSRKPLLICGGDGFLQSNFEGCIASAESIVQKFLKKL</sequence>
<keyword evidence="3" id="KW-1185">Reference proteome</keyword>
<reference evidence="2" key="1">
    <citation type="submission" date="2020-07" db="EMBL/GenBank/DDBJ databases">
        <title>Multicomponent nature underlies the extraordinary mechanical properties of spider dragline silk.</title>
        <authorList>
            <person name="Kono N."/>
            <person name="Nakamura H."/>
            <person name="Mori M."/>
            <person name="Yoshida Y."/>
            <person name="Ohtoshi R."/>
            <person name="Malay A.D."/>
            <person name="Moran D.A.P."/>
            <person name="Tomita M."/>
            <person name="Numata K."/>
            <person name="Arakawa K."/>
        </authorList>
    </citation>
    <scope>NUCLEOTIDE SEQUENCE</scope>
</reference>
<dbReference type="InterPro" id="IPR036188">
    <property type="entry name" value="FAD/NAD-bd_sf"/>
</dbReference>
<organism evidence="2 3">
    <name type="scientific">Trichonephila clavata</name>
    <name type="common">Joro spider</name>
    <name type="synonym">Nephila clavata</name>
    <dbReference type="NCBI Taxonomy" id="2740835"/>
    <lineage>
        <taxon>Eukaryota</taxon>
        <taxon>Metazoa</taxon>
        <taxon>Ecdysozoa</taxon>
        <taxon>Arthropoda</taxon>
        <taxon>Chelicerata</taxon>
        <taxon>Arachnida</taxon>
        <taxon>Araneae</taxon>
        <taxon>Araneomorphae</taxon>
        <taxon>Entelegynae</taxon>
        <taxon>Araneoidea</taxon>
        <taxon>Nephilidae</taxon>
        <taxon>Trichonephila</taxon>
    </lineage>
</organism>
<name>A0A8X6FTC8_TRICU</name>
<accession>A0A8X6FTC8</accession>